<evidence type="ECO:0000256" key="6">
    <source>
        <dbReference type="SAM" id="Phobius"/>
    </source>
</evidence>
<feature type="transmembrane region" description="Helical" evidence="6">
    <location>
        <begin position="7"/>
        <end position="26"/>
    </location>
</feature>
<feature type="transmembrane region" description="Helical" evidence="6">
    <location>
        <begin position="241"/>
        <end position="264"/>
    </location>
</feature>
<evidence type="ECO:0000256" key="1">
    <source>
        <dbReference type="ARBA" id="ARBA00004651"/>
    </source>
</evidence>
<feature type="transmembrane region" description="Helical" evidence="6">
    <location>
        <begin position="467"/>
        <end position="487"/>
    </location>
</feature>
<evidence type="ECO:0000256" key="5">
    <source>
        <dbReference type="ARBA" id="ARBA00023136"/>
    </source>
</evidence>
<evidence type="ECO:0000256" key="2">
    <source>
        <dbReference type="ARBA" id="ARBA00022475"/>
    </source>
</evidence>
<keyword evidence="4 6" id="KW-1133">Transmembrane helix</keyword>
<dbReference type="Proteomes" id="UP000886818">
    <property type="component" value="Chromosome"/>
</dbReference>
<dbReference type="PANTHER" id="PTHR30250">
    <property type="entry name" value="PST FAMILY PREDICTED COLANIC ACID TRANSPORTER"/>
    <property type="match status" value="1"/>
</dbReference>
<feature type="transmembrane region" description="Helical" evidence="6">
    <location>
        <begin position="46"/>
        <end position="69"/>
    </location>
</feature>
<evidence type="ECO:0008006" key="9">
    <source>
        <dbReference type="Google" id="ProtNLM"/>
    </source>
</evidence>
<gene>
    <name evidence="7" type="ORF">KVH43_02880</name>
</gene>
<feature type="transmembrane region" description="Helical" evidence="6">
    <location>
        <begin position="153"/>
        <end position="174"/>
    </location>
</feature>
<dbReference type="Pfam" id="PF01943">
    <property type="entry name" value="Polysacc_synt"/>
    <property type="match status" value="1"/>
</dbReference>
<feature type="transmembrane region" description="Helical" evidence="6">
    <location>
        <begin position="119"/>
        <end position="141"/>
    </location>
</feature>
<feature type="transmembrane region" description="Helical" evidence="6">
    <location>
        <begin position="90"/>
        <end position="113"/>
    </location>
</feature>
<evidence type="ECO:0000256" key="3">
    <source>
        <dbReference type="ARBA" id="ARBA00022692"/>
    </source>
</evidence>
<feature type="transmembrane region" description="Helical" evidence="6">
    <location>
        <begin position="306"/>
        <end position="326"/>
    </location>
</feature>
<evidence type="ECO:0000313" key="8">
    <source>
        <dbReference type="Proteomes" id="UP000886818"/>
    </source>
</evidence>
<feature type="transmembrane region" description="Helical" evidence="6">
    <location>
        <begin position="338"/>
        <end position="355"/>
    </location>
</feature>
<dbReference type="RefSeq" id="WP_218283378.1">
    <property type="nucleotide sequence ID" value="NZ_CP078093.1"/>
</dbReference>
<dbReference type="EMBL" id="CP078093">
    <property type="protein sequence ID" value="QXM06682.1"/>
    <property type="molecule type" value="Genomic_DNA"/>
</dbReference>
<evidence type="ECO:0000313" key="7">
    <source>
        <dbReference type="EMBL" id="QXM06682.1"/>
    </source>
</evidence>
<keyword evidence="2" id="KW-1003">Cell membrane</keyword>
<feature type="transmembrane region" description="Helical" evidence="6">
    <location>
        <begin position="434"/>
        <end position="455"/>
    </location>
</feature>
<feature type="transmembrane region" description="Helical" evidence="6">
    <location>
        <begin position="399"/>
        <end position="422"/>
    </location>
</feature>
<reference evidence="7" key="1">
    <citation type="submission" date="2021-07" db="EMBL/GenBank/DDBJ databases">
        <title>Complete genome sequence of Crassaminicella sp. 143-21, isolated from a deep-sea hydrothermal vent.</title>
        <authorList>
            <person name="Li X."/>
        </authorList>
    </citation>
    <scope>NUCLEOTIDE SEQUENCE</scope>
    <source>
        <strain evidence="7">143-21</strain>
    </source>
</reference>
<organism evidence="7 8">
    <name type="scientific">Crassaminicella indica</name>
    <dbReference type="NCBI Taxonomy" id="2855394"/>
    <lineage>
        <taxon>Bacteria</taxon>
        <taxon>Bacillati</taxon>
        <taxon>Bacillota</taxon>
        <taxon>Clostridia</taxon>
        <taxon>Eubacteriales</taxon>
        <taxon>Clostridiaceae</taxon>
        <taxon>Crassaminicella</taxon>
    </lineage>
</organism>
<evidence type="ECO:0000256" key="4">
    <source>
        <dbReference type="ARBA" id="ARBA00022989"/>
    </source>
</evidence>
<comment type="subcellular location">
    <subcellularLocation>
        <location evidence="1">Cell membrane</location>
        <topology evidence="1">Multi-pass membrane protein</topology>
    </subcellularLocation>
</comment>
<keyword evidence="3 6" id="KW-0812">Transmembrane</keyword>
<accession>A0ABX8REH5</accession>
<feature type="transmembrane region" description="Helical" evidence="6">
    <location>
        <begin position="180"/>
        <end position="202"/>
    </location>
</feature>
<keyword evidence="5 6" id="KW-0472">Membrane</keyword>
<feature type="transmembrane region" description="Helical" evidence="6">
    <location>
        <begin position="376"/>
        <end position="393"/>
    </location>
</feature>
<keyword evidence="8" id="KW-1185">Reference proteome</keyword>
<name>A0ABX8REH5_9CLOT</name>
<proteinExistence type="predicted"/>
<dbReference type="PANTHER" id="PTHR30250:SF26">
    <property type="entry name" value="PSMA PROTEIN"/>
    <property type="match status" value="1"/>
</dbReference>
<sequence length="519" mass="59700">MRTTNSIKNIVAGISMQFVIILLNFVSRGIFIKTLGANYLGIDGLFTSILAMLNLAELGIGSVIIYSLYRPLEEKDTYQIAALMRFYKMAYRMIGVLVLVIGFVITPFLHVFIKEKPDISHINIIYLLFVLDTFFSYFFSYKRPIIEADQKSYILSVVRIAQQFISNLTTISILLITKNYILYLLSRICIRVLENLVIIYIANKKYPYIKSIDRATKLGQKDKKLLFKNIRAIFLHKIGSYFVFSTDNLIISSLIGVISVGIYSNYTLIINAIKGLTSQVFLGITASFGNLVVTESSGKKYEIFRIMMFINFWISGFSSVCLFILLNPFIILWIGKDYVFEQKIVGIIIFNFYIMNMRASINIPKQTSGLFVNDKYAPLIESAVNLIVSIILVKQVGIIGVFIGTTISTLSVPFFTVPYLSYKYVFEKPLYKYYLEYICYAGATLTAVIFIQYIMKFVFVDITFVGFIGKIIVCVVVSNVIFILFFFRTEQFRYLVDRFKYLIIERINKPSILEKLFRK</sequence>
<protein>
    <recommendedName>
        <fullName evidence="9">Membrane protein involved in the export of O-antigen and teichoic acid</fullName>
    </recommendedName>
</protein>
<feature type="transmembrane region" description="Helical" evidence="6">
    <location>
        <begin position="276"/>
        <end position="294"/>
    </location>
</feature>
<dbReference type="InterPro" id="IPR002797">
    <property type="entry name" value="Polysacc_synth"/>
</dbReference>
<dbReference type="InterPro" id="IPR050833">
    <property type="entry name" value="Poly_Biosynth_Transport"/>
</dbReference>